<evidence type="ECO:0000256" key="11">
    <source>
        <dbReference type="ARBA" id="ARBA00023033"/>
    </source>
</evidence>
<dbReference type="AlphaFoldDB" id="A0A9P0D2P9"/>
<dbReference type="OrthoDB" id="2789670at2759"/>
<evidence type="ECO:0000256" key="12">
    <source>
        <dbReference type="ARBA" id="ARBA00023136"/>
    </source>
</evidence>
<keyword evidence="8" id="KW-0492">Microsome</keyword>
<evidence type="ECO:0000256" key="1">
    <source>
        <dbReference type="ARBA" id="ARBA00001971"/>
    </source>
</evidence>
<proteinExistence type="inferred from homology"/>
<dbReference type="SUPFAM" id="SSF48264">
    <property type="entry name" value="Cytochrome P450"/>
    <property type="match status" value="1"/>
</dbReference>
<keyword evidence="7" id="KW-0256">Endoplasmic reticulum</keyword>
<dbReference type="PROSITE" id="PS00086">
    <property type="entry name" value="CYTOCHROME_P450"/>
    <property type="match status" value="1"/>
</dbReference>
<evidence type="ECO:0000256" key="3">
    <source>
        <dbReference type="ARBA" id="ARBA00004406"/>
    </source>
</evidence>
<sequence>MVLSLILLGLVGAFVFYYYGIRPMSYWKKRGVKQTTPNWWFGDMRGNIYRKENLVDLFQRVYNMDTNCRYFGYYQFNVPFLLIKDPKLIKRITLKEFDHFTNHIQFVPPDSDPLWARNLFSLEGQQWKEMRPIISPSFTSNKLKTMFTLMDDCAESFVNYFSKKNQDIVEVEMKNVCTRFANDVIATTTFGVKVDSLEEPNNEFYKMGAQVTDFSSLKKALELARAAIFPQSTKISQVYIFDNPSRQFFIDLIENNLELREKKGIVRPDMLHLLLEAKNGQNQKGEKGITNVDIIAHALIFFFAGFESVSSLITFTAYELAIHPEIQKRLRDEIVEDFQKCKRKWNYEAIIQMKYLDMVISESLRKWSNFPNTDRVCTKDFVIEPELPGEKRVVIEKGIHIELPIFAMHHDPKYFPNPERFDPERFSDENKDMIDPYTYFPFGLGPRLCIGSRFALMEVKVLIAHLLLSFEIVPIKKTQIPIKLSKTRFSVYPADGVNLGLKRLKL</sequence>
<dbReference type="Proteomes" id="UP001153636">
    <property type="component" value="Chromosome 7"/>
</dbReference>
<reference evidence="16" key="1">
    <citation type="submission" date="2022-01" db="EMBL/GenBank/DDBJ databases">
        <authorList>
            <person name="King R."/>
        </authorList>
    </citation>
    <scope>NUCLEOTIDE SEQUENCE</scope>
</reference>
<accession>A0A9P0D2P9</accession>
<feature type="transmembrane region" description="Helical" evidence="15">
    <location>
        <begin position="6"/>
        <end position="21"/>
    </location>
</feature>
<dbReference type="GO" id="GO:0005506">
    <property type="term" value="F:iron ion binding"/>
    <property type="evidence" value="ECO:0007669"/>
    <property type="project" value="InterPro"/>
</dbReference>
<evidence type="ECO:0000256" key="4">
    <source>
        <dbReference type="ARBA" id="ARBA00010617"/>
    </source>
</evidence>
<dbReference type="InterPro" id="IPR017972">
    <property type="entry name" value="Cyt_P450_CS"/>
</dbReference>
<dbReference type="CDD" id="cd11056">
    <property type="entry name" value="CYP6-like"/>
    <property type="match status" value="1"/>
</dbReference>
<evidence type="ECO:0000313" key="17">
    <source>
        <dbReference type="Proteomes" id="UP001153636"/>
    </source>
</evidence>
<dbReference type="PANTHER" id="PTHR24292:SF54">
    <property type="entry name" value="CYP9F3-RELATED"/>
    <property type="match status" value="1"/>
</dbReference>
<keyword evidence="15" id="KW-1133">Transmembrane helix</keyword>
<dbReference type="Gene3D" id="1.10.630.10">
    <property type="entry name" value="Cytochrome P450"/>
    <property type="match status" value="1"/>
</dbReference>
<dbReference type="PRINTS" id="PR00385">
    <property type="entry name" value="P450"/>
</dbReference>
<dbReference type="FunFam" id="1.10.630.10:FF:000042">
    <property type="entry name" value="Cytochrome P450"/>
    <property type="match status" value="1"/>
</dbReference>
<evidence type="ECO:0000256" key="7">
    <source>
        <dbReference type="ARBA" id="ARBA00022824"/>
    </source>
</evidence>
<dbReference type="InterPro" id="IPR036396">
    <property type="entry name" value="Cyt_P450_sf"/>
</dbReference>
<dbReference type="PANTHER" id="PTHR24292">
    <property type="entry name" value="CYTOCHROME P450"/>
    <property type="match status" value="1"/>
</dbReference>
<keyword evidence="11 14" id="KW-0503">Monooxygenase</keyword>
<comment type="similarity">
    <text evidence="4 14">Belongs to the cytochrome P450 family.</text>
</comment>
<evidence type="ECO:0008006" key="18">
    <source>
        <dbReference type="Google" id="ProtNLM"/>
    </source>
</evidence>
<dbReference type="InterPro" id="IPR002401">
    <property type="entry name" value="Cyt_P450_E_grp-I"/>
</dbReference>
<keyword evidence="17" id="KW-1185">Reference proteome</keyword>
<comment type="cofactor">
    <cofactor evidence="1 13">
        <name>heme</name>
        <dbReference type="ChEBI" id="CHEBI:30413"/>
    </cofactor>
</comment>
<dbReference type="InterPro" id="IPR001128">
    <property type="entry name" value="Cyt_P450"/>
</dbReference>
<comment type="subcellular location">
    <subcellularLocation>
        <location evidence="3">Endoplasmic reticulum membrane</location>
        <topology evidence="3">Peripheral membrane protein</topology>
    </subcellularLocation>
    <subcellularLocation>
        <location evidence="2">Microsome membrane</location>
        <topology evidence="2">Peripheral membrane protein</topology>
    </subcellularLocation>
</comment>
<organism evidence="16 17">
    <name type="scientific">Psylliodes chrysocephalus</name>
    <dbReference type="NCBI Taxonomy" id="3402493"/>
    <lineage>
        <taxon>Eukaryota</taxon>
        <taxon>Metazoa</taxon>
        <taxon>Ecdysozoa</taxon>
        <taxon>Arthropoda</taxon>
        <taxon>Hexapoda</taxon>
        <taxon>Insecta</taxon>
        <taxon>Pterygota</taxon>
        <taxon>Neoptera</taxon>
        <taxon>Endopterygota</taxon>
        <taxon>Coleoptera</taxon>
        <taxon>Polyphaga</taxon>
        <taxon>Cucujiformia</taxon>
        <taxon>Chrysomeloidea</taxon>
        <taxon>Chrysomelidae</taxon>
        <taxon>Galerucinae</taxon>
        <taxon>Alticini</taxon>
        <taxon>Psylliodes</taxon>
    </lineage>
</organism>
<keyword evidence="10 13" id="KW-0408">Iron</keyword>
<evidence type="ECO:0000256" key="8">
    <source>
        <dbReference type="ARBA" id="ARBA00022848"/>
    </source>
</evidence>
<keyword evidence="6 13" id="KW-0479">Metal-binding</keyword>
<evidence type="ECO:0000256" key="5">
    <source>
        <dbReference type="ARBA" id="ARBA00022617"/>
    </source>
</evidence>
<dbReference type="GO" id="GO:0016705">
    <property type="term" value="F:oxidoreductase activity, acting on paired donors, with incorporation or reduction of molecular oxygen"/>
    <property type="evidence" value="ECO:0007669"/>
    <property type="project" value="InterPro"/>
</dbReference>
<evidence type="ECO:0000256" key="14">
    <source>
        <dbReference type="RuleBase" id="RU000461"/>
    </source>
</evidence>
<evidence type="ECO:0000313" key="16">
    <source>
        <dbReference type="EMBL" id="CAH1113653.1"/>
    </source>
</evidence>
<evidence type="ECO:0000256" key="2">
    <source>
        <dbReference type="ARBA" id="ARBA00004174"/>
    </source>
</evidence>
<dbReference type="InterPro" id="IPR050476">
    <property type="entry name" value="Insect_CytP450_Detox"/>
</dbReference>
<dbReference type="GO" id="GO:0004497">
    <property type="term" value="F:monooxygenase activity"/>
    <property type="evidence" value="ECO:0007669"/>
    <property type="project" value="UniProtKB-KW"/>
</dbReference>
<keyword evidence="5 13" id="KW-0349">Heme</keyword>
<evidence type="ECO:0000256" key="10">
    <source>
        <dbReference type="ARBA" id="ARBA00023004"/>
    </source>
</evidence>
<dbReference type="GO" id="GO:0020037">
    <property type="term" value="F:heme binding"/>
    <property type="evidence" value="ECO:0007669"/>
    <property type="project" value="InterPro"/>
</dbReference>
<gene>
    <name evidence="16" type="ORF">PSYICH_LOCUS13036</name>
</gene>
<evidence type="ECO:0000256" key="9">
    <source>
        <dbReference type="ARBA" id="ARBA00023002"/>
    </source>
</evidence>
<dbReference type="GO" id="GO:0005789">
    <property type="term" value="C:endoplasmic reticulum membrane"/>
    <property type="evidence" value="ECO:0007669"/>
    <property type="project" value="UniProtKB-SubCell"/>
</dbReference>
<evidence type="ECO:0000256" key="13">
    <source>
        <dbReference type="PIRSR" id="PIRSR602401-1"/>
    </source>
</evidence>
<dbReference type="Pfam" id="PF00067">
    <property type="entry name" value="p450"/>
    <property type="match status" value="1"/>
</dbReference>
<keyword evidence="12 15" id="KW-0472">Membrane</keyword>
<evidence type="ECO:0000256" key="6">
    <source>
        <dbReference type="ARBA" id="ARBA00022723"/>
    </source>
</evidence>
<name>A0A9P0D2P9_9CUCU</name>
<keyword evidence="15" id="KW-0812">Transmembrane</keyword>
<feature type="binding site" description="axial binding residue" evidence="13">
    <location>
        <position position="449"/>
    </location>
    <ligand>
        <name>heme</name>
        <dbReference type="ChEBI" id="CHEBI:30413"/>
    </ligand>
    <ligandPart>
        <name>Fe</name>
        <dbReference type="ChEBI" id="CHEBI:18248"/>
    </ligandPart>
</feature>
<keyword evidence="9 14" id="KW-0560">Oxidoreductase</keyword>
<dbReference type="EMBL" id="OV651819">
    <property type="protein sequence ID" value="CAH1113653.1"/>
    <property type="molecule type" value="Genomic_DNA"/>
</dbReference>
<dbReference type="PRINTS" id="PR00463">
    <property type="entry name" value="EP450I"/>
</dbReference>
<protein>
    <recommendedName>
        <fullName evidence="18">Cytochrome P450</fullName>
    </recommendedName>
</protein>
<evidence type="ECO:0000256" key="15">
    <source>
        <dbReference type="SAM" id="Phobius"/>
    </source>
</evidence>